<dbReference type="EMBL" id="CM039173">
    <property type="protein sequence ID" value="KAH9769531.1"/>
    <property type="molecule type" value="Genomic_DNA"/>
</dbReference>
<comment type="caution">
    <text evidence="1">The sequence shown here is derived from an EMBL/GenBank/DDBJ whole genome shotgun (WGS) entry which is preliminary data.</text>
</comment>
<evidence type="ECO:0000313" key="2">
    <source>
        <dbReference type="Proteomes" id="UP000829398"/>
    </source>
</evidence>
<accession>A0ACB8L7Y0</accession>
<evidence type="ECO:0000313" key="1">
    <source>
        <dbReference type="EMBL" id="KAH9769531.1"/>
    </source>
</evidence>
<reference evidence="2" key="1">
    <citation type="journal article" date="2023" name="Hortic. Res.">
        <title>A chromosome-level phased genome enabling allele-level studies in sweet orange: a case study on citrus Huanglongbing tolerance.</title>
        <authorList>
            <person name="Wu B."/>
            <person name="Yu Q."/>
            <person name="Deng Z."/>
            <person name="Duan Y."/>
            <person name="Luo F."/>
            <person name="Gmitter F. Jr."/>
        </authorList>
    </citation>
    <scope>NUCLEOTIDE SEQUENCE [LARGE SCALE GENOMIC DNA]</scope>
    <source>
        <strain evidence="2">cv. Valencia</strain>
    </source>
</reference>
<proteinExistence type="predicted"/>
<dbReference type="Proteomes" id="UP000829398">
    <property type="component" value="Chromosome 4"/>
</dbReference>
<protein>
    <submittedName>
        <fullName evidence="1">Uncharacterized protein</fullName>
    </submittedName>
</protein>
<organism evidence="1 2">
    <name type="scientific">Citrus sinensis</name>
    <name type="common">Sweet orange</name>
    <name type="synonym">Citrus aurantium var. sinensis</name>
    <dbReference type="NCBI Taxonomy" id="2711"/>
    <lineage>
        <taxon>Eukaryota</taxon>
        <taxon>Viridiplantae</taxon>
        <taxon>Streptophyta</taxon>
        <taxon>Embryophyta</taxon>
        <taxon>Tracheophyta</taxon>
        <taxon>Spermatophyta</taxon>
        <taxon>Magnoliopsida</taxon>
        <taxon>eudicotyledons</taxon>
        <taxon>Gunneridae</taxon>
        <taxon>Pentapetalae</taxon>
        <taxon>rosids</taxon>
        <taxon>malvids</taxon>
        <taxon>Sapindales</taxon>
        <taxon>Rutaceae</taxon>
        <taxon>Aurantioideae</taxon>
        <taxon>Citrus</taxon>
    </lineage>
</organism>
<sequence length="1216" mass="139287">MFVLEYIQKFDELSRYAQHMVTTEDLKKDHLMKGLRKDLAKDLKVAGVRDASFNELIDRALVIEQAYEENKEEKRKNKGSMDQRNFQANHEGQHSNNNKRKGMPAVQDHSHYHSSGITTPRTCKTQWYQSQMNFCQRPLPKEYIQSSRLDQCALQASQSEQYVTVDIPTDLVTNWKREGYTHLHLGGVRLILALHGRKGLPVTARIALLDTRFKQYQHAVIGTVLTTLHAGKGYLVYPDKVNRHFLWDVPAAHMCNPDCPCLDDTDDDEDFEVMRRRRRRKKKPSIPKTSCRPYFSGPPDDPDSYQPLPIYNKALRHIQRESSFQPVPIQPQIKSCLMFSSSIQSYQESFSPLERHTDPQTKVVSQPYVQSPITTSGAPEAPKQYEPFYTPSKQSTYDQFFGLSHLHSTNPNIPSAPPKEDLQVPEDSPKVTPEPPKKDKAPAYQYHYQQINFHDNDSDSTSEESLPSTDTPSSSDHTSSDLESHYADISGLLMATKTEDPSTSTPVVEESSDDNNDDQGSQTEPAPPIPPVSENSSKLSSSPWFTFDDIPCHKWQARHQEFAVWIDVQMTRSHAQSHNILREFCSRKKKHSRCFICKKRHHFARTCPNKSAKSVHLIQHLQQSSIISDNEDVESIFSEQSEKDDHTTFILADLTDSDPDDIFVISTIQEINHIRPKLPGPSVKISVIPFKFHKPVSVIGFLDTGAQRSMLNSRILPSDYWEHHTEYFRAVNGKIFKTSLISKKPIGIQFFSNCIIWQKIVGSELPDKDLLLGFNILQLTYGIMLLEKKSNIRKESVEFLGIVLKDGHYYPGPHIAAELLKFPDIDLNKKQIQQFLGIVNYVRDFIPKVAIHTSQLSCMLKRHTPPWGQAQTEAVKHLKKIAQSPPPLRISTTGQHILHIDASDNFWSTILLEKIGDSESYCAHASGQFKDSEKNYHVIYKEVLAVKYGIKKFEFHLVSHNFLIRIDNSYFPKIFDFKNKLLLDKQLLNLETWFAKYDLSVQHIKDDKNLIPNFLTRPSIKSSVIISSIQTIPIIAMYRSLPFKALTQKAFPLNLTFRSAFQIQAFAKKFLYRYFMNVHRTKPERFPSLCLEHLFLTGFTIVPSLTISADELRYVLQDPAPVLMEFLFVNNDLTTPMFSSKTPKTLGKTFNLYCQHKKLSTLITEPGSSSTPTPAQKPQIPELDEDYLIYQEIQKVKDDYENKIGDVSPSRFPSTP</sequence>
<keyword evidence="2" id="KW-1185">Reference proteome</keyword>
<gene>
    <name evidence="1" type="ORF">KPL71_012037</name>
</gene>
<name>A0ACB8L7Y0_CITSI</name>